<dbReference type="KEGG" id="npz:ACX27_09785"/>
<dbReference type="EMBL" id="CP012036">
    <property type="protein sequence ID" value="ALF53071.1"/>
    <property type="molecule type" value="Genomic_DNA"/>
</dbReference>
<keyword evidence="3" id="KW-1185">Reference proteome</keyword>
<dbReference type="PATRIC" id="fig|224013.5.peg.2369"/>
<dbReference type="AlphaFoldDB" id="A0A0M4SWH8"/>
<name>A0A0M4SWH8_9NOSO</name>
<sequence>MIWEQKRKERQGRDVYQLFRIAILILTIIYFSYLSKDRKNLFSFDIYGKIYSEIASYSVAVSFLQKHQL</sequence>
<keyword evidence="1" id="KW-0472">Membrane</keyword>
<evidence type="ECO:0000313" key="2">
    <source>
        <dbReference type="EMBL" id="ALF53071.1"/>
    </source>
</evidence>
<organism evidence="2 3">
    <name type="scientific">Nostoc piscinale CENA21</name>
    <dbReference type="NCBI Taxonomy" id="224013"/>
    <lineage>
        <taxon>Bacteria</taxon>
        <taxon>Bacillati</taxon>
        <taxon>Cyanobacteriota</taxon>
        <taxon>Cyanophyceae</taxon>
        <taxon>Nostocales</taxon>
        <taxon>Nostocaceae</taxon>
        <taxon>Nostoc</taxon>
    </lineage>
</organism>
<accession>A0A0M4SWH8</accession>
<dbReference type="Proteomes" id="UP000062645">
    <property type="component" value="Chromosome"/>
</dbReference>
<protein>
    <submittedName>
        <fullName evidence="2">Uncharacterized protein</fullName>
    </submittedName>
</protein>
<proteinExistence type="predicted"/>
<gene>
    <name evidence="2" type="ORF">ACX27_09785</name>
</gene>
<evidence type="ECO:0000256" key="1">
    <source>
        <dbReference type="SAM" id="Phobius"/>
    </source>
</evidence>
<reference evidence="2 3" key="2">
    <citation type="journal article" date="2016" name="Genome Announc.">
        <title>Draft Genome Sequence of the N2-Fixing Cyanobacterium Nostoc piscinale CENA21, Isolated from the Brazilian Amazon Floodplain.</title>
        <authorList>
            <person name="Leao T."/>
            <person name="Guimaraes P.I."/>
            <person name="de Melo A.G."/>
            <person name="Ramos R.T."/>
            <person name="Leao P.N."/>
            <person name="Silva A."/>
            <person name="Fiore M.F."/>
            <person name="Schneider M.P."/>
        </authorList>
    </citation>
    <scope>NUCLEOTIDE SEQUENCE [LARGE SCALE GENOMIC DNA]</scope>
    <source>
        <strain evidence="2 3">CENA21</strain>
    </source>
</reference>
<keyword evidence="1" id="KW-0812">Transmembrane</keyword>
<keyword evidence="1" id="KW-1133">Transmembrane helix</keyword>
<feature type="transmembrane region" description="Helical" evidence="1">
    <location>
        <begin position="15"/>
        <end position="34"/>
    </location>
</feature>
<reference evidence="3" key="1">
    <citation type="submission" date="2015-07" db="EMBL/GenBank/DDBJ databases">
        <title>Genome Of Nitrogen-Fixing Cyanobacterium Nostoc piscinale CENA21 From Solimoes/Amazon River Floodplain Sediments And Comparative Genomics To Uncover Biosynthetic Natural Products Potential.</title>
        <authorList>
            <person name="Leao T.F."/>
            <person name="Leao P.N."/>
            <person name="Guimaraes P.I."/>
            <person name="de Melo A.G.C."/>
            <person name="Ramos R.T.J."/>
            <person name="Silva A."/>
            <person name="Fiore M.F."/>
            <person name="Schneider M.P.C."/>
        </authorList>
    </citation>
    <scope>NUCLEOTIDE SEQUENCE [LARGE SCALE GENOMIC DNA]</scope>
    <source>
        <strain evidence="3">CENA21</strain>
    </source>
</reference>
<evidence type="ECO:0000313" key="3">
    <source>
        <dbReference type="Proteomes" id="UP000062645"/>
    </source>
</evidence>